<accession>A0AAE0ZWY7</accession>
<feature type="compositionally biased region" description="Polar residues" evidence="1">
    <location>
        <begin position="594"/>
        <end position="663"/>
    </location>
</feature>
<feature type="region of interest" description="Disordered" evidence="1">
    <location>
        <begin position="706"/>
        <end position="733"/>
    </location>
</feature>
<feature type="compositionally biased region" description="Low complexity" evidence="1">
    <location>
        <begin position="926"/>
        <end position="938"/>
    </location>
</feature>
<feature type="compositionally biased region" description="Basic residues" evidence="1">
    <location>
        <begin position="512"/>
        <end position="522"/>
    </location>
</feature>
<feature type="compositionally biased region" description="Polar residues" evidence="1">
    <location>
        <begin position="1017"/>
        <end position="1027"/>
    </location>
</feature>
<feature type="compositionally biased region" description="Basic residues" evidence="1">
    <location>
        <begin position="1183"/>
        <end position="1192"/>
    </location>
</feature>
<feature type="compositionally biased region" description="Low complexity" evidence="1">
    <location>
        <begin position="553"/>
        <end position="569"/>
    </location>
</feature>
<feature type="region of interest" description="Disordered" evidence="1">
    <location>
        <begin position="406"/>
        <end position="450"/>
    </location>
</feature>
<feature type="region of interest" description="Disordered" evidence="1">
    <location>
        <begin position="183"/>
        <end position="214"/>
    </location>
</feature>
<feature type="region of interest" description="Disordered" evidence="1">
    <location>
        <begin position="89"/>
        <end position="108"/>
    </location>
</feature>
<feature type="compositionally biased region" description="Basic and acidic residues" evidence="1">
    <location>
        <begin position="1118"/>
        <end position="1131"/>
    </location>
</feature>
<feature type="compositionally biased region" description="Low complexity" evidence="1">
    <location>
        <begin position="487"/>
        <end position="501"/>
    </location>
</feature>
<proteinExistence type="predicted"/>
<feature type="region of interest" description="Disordered" evidence="1">
    <location>
        <begin position="955"/>
        <end position="1223"/>
    </location>
</feature>
<keyword evidence="4" id="KW-1185">Reference proteome</keyword>
<feature type="compositionally biased region" description="Polar residues" evidence="1">
    <location>
        <begin position="674"/>
        <end position="692"/>
    </location>
</feature>
<feature type="region of interest" description="Disordered" evidence="1">
    <location>
        <begin position="899"/>
        <end position="939"/>
    </location>
</feature>
<feature type="region of interest" description="Disordered" evidence="1">
    <location>
        <begin position="475"/>
        <end position="543"/>
    </location>
</feature>
<evidence type="ECO:0000259" key="2">
    <source>
        <dbReference type="Pfam" id="PF13926"/>
    </source>
</evidence>
<dbReference type="PANTHER" id="PTHR14689:SF0">
    <property type="entry name" value="COILED-COIL DOMAIN-CONTAINING PROTEIN 82"/>
    <property type="match status" value="1"/>
</dbReference>
<sequence>MDPNQWNTYNIQYGHPSSGGLPSMHSSLNRLDLSSTGLSHQLQAGRGVPSLQAVNYQALSGLPILDSLSPLTSGLSAQSHQLVFNPQTNRLSAEPPAPPPTQNLSTSHHYENTSVGEAKSAGSRVTAESLGRNQLLEAARVWSNSAASFTSPTSLYNQFNAPLFPQSVEVSASHILASSSHLSVSSKSTQNQNVQQQHTYLQDPPPAHSSNVSHNSRLLPVTQRPHEHNLQTGASELLYNNRPASVVSDSSGQVSRAHYTTHKAVVLGVGNSGLVQLQQDIHRQTPVQQHGGYQSQRGADIEDLSSGNIQSNIYGSYANLSSESQNFASNPSHHHQQHLAPGDLSYEAVSPAPPLQHQRQHQQQESNISAHHNALSLHLGQFSDLSNLTPEHSQALADKFQIDSRVQTNHQQQLHHAEPLRSSSSIQRQQGSSTLSLKIPSQQQQQHQRIVTESNHYQGGVTVGNQSLGQILSAGRHTPASQHQTHAPSSGSLLSAPSAPSTIQAMADSTTKPKRVRSRKKKGETVPLPVVTPVASDTDNNKQPLTLSQMHEQQQLISQPPPSSNLNLNKKSNLVLSHMQQQQQHPRSQPSLSMTSPSPHISTLSMAPTNNPQQSNYARVQTPSVPQNYSNEHQQHAFQQSSLKPTNHNNGQAGFSKVQSTYKQSKKSPAKSKLNVTNLSRQQAQPTQAFPQLTTNLSQQRGSILDGQGRVTGYNSEQQHQKQGNQIHSSSHLVSAEGSYGKLLDQNQVLIDGIGYDHLQQPDHLLDEEESSVQQQQFQMDFDNQPFMDQLASVPAPPSASGYGGEVILIQDETVRLQQSSSALVADTRPTYHGAPVDDIQPVAHYDHQQHSELKMEDVTFNIFPADDQQPPLQEQFQPAAEPEMTHTFVPHVVEDDELGHFTNPSLSEPVPMLPKGQQNQPRVLSSSEPSSAPANNSFQNSFLNYLQGHKQETLSSVSSSAVTKKPQLPKYIPEPPRPKPPPPPPTANKAAISKDSSQTSVGAENSANKRIGDLISTFSNSSLQKSGSEKEGYSVQRTSDLAVKITLPKSKSKSRFGPFAESTLLKDSMQKNRERKKKKGKFSEDLEEIHPIQRKRPPPREKTPPPARTSIGRKAKDKCIEMTKKNRDNSESEDDFDIEVVPFRQKSKAKGYKSDDSIYNSDEDPAWMPFDVDLNQGDVVEKRKKPRRQRARLPSIPKTSKSDGRGNPAGHAKMNRTGGYKSGSGHLKIGTYMIEKKDMQNPENYPIWRMEENNLMKKFELKTDAGRIKHVATGTFFTWMPSMDSQFETIKVREIEMRERGGVSAVEVLEEFRPKSQSDVKLEVQYDDDPLVDPFSIYLQVFLSQALEPNFLTVIKDTNEIFYLDALDTIDGMIEKKCKEITKLARWKTSFQEALHRCPLMKEIDRPNLKQPCQASENASPPSIKSVFLSGLQYDRFLLTEKPASGSNNPQEFMIGKVAAHYVRTYHSLYHFKYWLRQRCDAKVKMTKESNKSENLKDETILDKCLENRNWVLQLLDNLKNLLKTGGDAPS</sequence>
<feature type="region of interest" description="Disordered" evidence="1">
    <location>
        <begin position="577"/>
        <end position="692"/>
    </location>
</feature>
<feature type="domain" description="DUF4211" evidence="2">
    <location>
        <begin position="1320"/>
        <end position="1437"/>
    </location>
</feature>
<reference evidence="3" key="1">
    <citation type="journal article" date="2023" name="G3 (Bethesda)">
        <title>A reference genome for the long-term kleptoplast-retaining sea slug Elysia crispata morphotype clarki.</title>
        <authorList>
            <person name="Eastman K.E."/>
            <person name="Pendleton A.L."/>
            <person name="Shaikh M.A."/>
            <person name="Suttiyut T."/>
            <person name="Ogas R."/>
            <person name="Tomko P."/>
            <person name="Gavelis G."/>
            <person name="Widhalm J.R."/>
            <person name="Wisecaver J.H."/>
        </authorList>
    </citation>
    <scope>NUCLEOTIDE SEQUENCE</scope>
    <source>
        <strain evidence="3">ECLA1</strain>
    </source>
</reference>
<dbReference type="InterPro" id="IPR025451">
    <property type="entry name" value="DUF4211"/>
</dbReference>
<feature type="compositionally biased region" description="Polar residues" evidence="1">
    <location>
        <begin position="995"/>
        <end position="1009"/>
    </location>
</feature>
<feature type="compositionally biased region" description="Polar residues" evidence="1">
    <location>
        <begin position="189"/>
        <end position="200"/>
    </location>
</feature>
<protein>
    <recommendedName>
        <fullName evidence="2">DUF4211 domain-containing protein</fullName>
    </recommendedName>
</protein>
<dbReference type="Pfam" id="PF13926">
    <property type="entry name" value="DUF4211"/>
    <property type="match status" value="1"/>
</dbReference>
<evidence type="ECO:0000256" key="1">
    <source>
        <dbReference type="SAM" id="MobiDB-lite"/>
    </source>
</evidence>
<feature type="compositionally biased region" description="Low complexity" evidence="1">
    <location>
        <begin position="421"/>
        <end position="433"/>
    </location>
</feature>
<dbReference type="PANTHER" id="PTHR14689">
    <property type="entry name" value="PHORBOL-ESTER_DAG-TYPE DOMAIN-CONTAINING PROTEIN"/>
    <property type="match status" value="1"/>
</dbReference>
<feature type="region of interest" description="Disordered" evidence="1">
    <location>
        <begin position="550"/>
        <end position="569"/>
    </location>
</feature>
<gene>
    <name evidence="3" type="ORF">RRG08_063716</name>
</gene>
<name>A0AAE0ZWY7_9GAST</name>
<evidence type="ECO:0000313" key="4">
    <source>
        <dbReference type="Proteomes" id="UP001283361"/>
    </source>
</evidence>
<dbReference type="EMBL" id="JAWDGP010003243">
    <property type="protein sequence ID" value="KAK3776172.1"/>
    <property type="molecule type" value="Genomic_DNA"/>
</dbReference>
<dbReference type="GO" id="GO:0005634">
    <property type="term" value="C:nucleus"/>
    <property type="evidence" value="ECO:0007669"/>
    <property type="project" value="TreeGrafter"/>
</dbReference>
<dbReference type="Proteomes" id="UP001283361">
    <property type="component" value="Unassembled WGS sequence"/>
</dbReference>
<feature type="compositionally biased region" description="Pro residues" evidence="1">
    <location>
        <begin position="973"/>
        <end position="987"/>
    </location>
</feature>
<comment type="caution">
    <text evidence="3">The sequence shown here is derived from an EMBL/GenBank/DDBJ whole genome shotgun (WGS) entry which is preliminary data.</text>
</comment>
<evidence type="ECO:0000313" key="3">
    <source>
        <dbReference type="EMBL" id="KAK3776172.1"/>
    </source>
</evidence>
<feature type="compositionally biased region" description="Polar residues" evidence="1">
    <location>
        <begin position="713"/>
        <end position="733"/>
    </location>
</feature>
<feature type="region of interest" description="Disordered" evidence="1">
    <location>
        <begin position="324"/>
        <end position="368"/>
    </location>
</feature>
<feature type="compositionally biased region" description="Low complexity" evidence="1">
    <location>
        <begin position="577"/>
        <end position="593"/>
    </location>
</feature>
<organism evidence="3 4">
    <name type="scientific">Elysia crispata</name>
    <name type="common">lettuce slug</name>
    <dbReference type="NCBI Taxonomy" id="231223"/>
    <lineage>
        <taxon>Eukaryota</taxon>
        <taxon>Metazoa</taxon>
        <taxon>Spiralia</taxon>
        <taxon>Lophotrochozoa</taxon>
        <taxon>Mollusca</taxon>
        <taxon>Gastropoda</taxon>
        <taxon>Heterobranchia</taxon>
        <taxon>Euthyneura</taxon>
        <taxon>Panpulmonata</taxon>
        <taxon>Sacoglossa</taxon>
        <taxon>Placobranchoidea</taxon>
        <taxon>Plakobranchidae</taxon>
        <taxon>Elysia</taxon>
    </lineage>
</organism>
<feature type="compositionally biased region" description="Basic and acidic residues" evidence="1">
    <location>
        <begin position="1082"/>
        <end position="1092"/>
    </location>
</feature>